<accession>A0A9D2L7D2</accession>
<feature type="binding site" evidence="5">
    <location>
        <position position="81"/>
    </location>
    <ligand>
        <name>3-dehydroquinate</name>
        <dbReference type="ChEBI" id="CHEBI:32364"/>
    </ligand>
</feature>
<dbReference type="PANTHER" id="PTHR43699">
    <property type="entry name" value="3-DEHYDROQUINATE DEHYDRATASE"/>
    <property type="match status" value="1"/>
</dbReference>
<dbReference type="CDD" id="cd00502">
    <property type="entry name" value="DHQase_I"/>
    <property type="match status" value="1"/>
</dbReference>
<evidence type="ECO:0000256" key="1">
    <source>
        <dbReference type="ARBA" id="ARBA00001864"/>
    </source>
</evidence>
<feature type="active site" description="Proton donor/acceptor" evidence="5">
    <location>
        <position position="142"/>
    </location>
</feature>
<comment type="subunit">
    <text evidence="5">Homodimer.</text>
</comment>
<dbReference type="Proteomes" id="UP000886804">
    <property type="component" value="Unassembled WGS sequence"/>
</dbReference>
<gene>
    <name evidence="5 6" type="primary">aroD</name>
    <name evidence="6" type="ORF">H9716_05590</name>
</gene>
<dbReference type="GO" id="GO:0009073">
    <property type="term" value="P:aromatic amino acid family biosynthetic process"/>
    <property type="evidence" value="ECO:0007669"/>
    <property type="project" value="UniProtKB-KW"/>
</dbReference>
<dbReference type="GO" id="GO:0009423">
    <property type="term" value="P:chorismate biosynthetic process"/>
    <property type="evidence" value="ECO:0007669"/>
    <property type="project" value="UniProtKB-UniRule"/>
</dbReference>
<keyword evidence="3 5" id="KW-0456">Lyase</keyword>
<keyword evidence="5" id="KW-0028">Amino-acid biosynthesis</keyword>
<dbReference type="HAMAP" id="MF_00214">
    <property type="entry name" value="AroD"/>
    <property type="match status" value="1"/>
</dbReference>
<dbReference type="PANTHER" id="PTHR43699:SF1">
    <property type="entry name" value="3-DEHYDROQUINATE DEHYDRATASE"/>
    <property type="match status" value="1"/>
</dbReference>
<comment type="caution">
    <text evidence="5">Lacks conserved residue(s) required for the propagation of feature annotation.</text>
</comment>
<evidence type="ECO:0000313" key="7">
    <source>
        <dbReference type="Proteomes" id="UP000886804"/>
    </source>
</evidence>
<dbReference type="GO" id="GO:0003855">
    <property type="term" value="F:3-dehydroquinate dehydratase activity"/>
    <property type="evidence" value="ECO:0007669"/>
    <property type="project" value="UniProtKB-UniRule"/>
</dbReference>
<dbReference type="InterPro" id="IPR001381">
    <property type="entry name" value="DHquinase_I"/>
</dbReference>
<comment type="catalytic activity">
    <reaction evidence="1 5">
        <text>3-dehydroquinate = 3-dehydroshikimate + H2O</text>
        <dbReference type="Rhea" id="RHEA:21096"/>
        <dbReference type="ChEBI" id="CHEBI:15377"/>
        <dbReference type="ChEBI" id="CHEBI:16630"/>
        <dbReference type="ChEBI" id="CHEBI:32364"/>
        <dbReference type="EC" id="4.2.1.10"/>
    </reaction>
</comment>
<dbReference type="GO" id="GO:0008652">
    <property type="term" value="P:amino acid biosynthetic process"/>
    <property type="evidence" value="ECO:0007669"/>
    <property type="project" value="UniProtKB-KW"/>
</dbReference>
<dbReference type="InterPro" id="IPR050146">
    <property type="entry name" value="Type-I_3-dehydroquinase"/>
</dbReference>
<dbReference type="InterPro" id="IPR013785">
    <property type="entry name" value="Aldolase_TIM"/>
</dbReference>
<dbReference type="Pfam" id="PF01487">
    <property type="entry name" value="DHquinase_I"/>
    <property type="match status" value="1"/>
</dbReference>
<dbReference type="GO" id="GO:0046279">
    <property type="term" value="P:3,4-dihydroxybenzoate biosynthetic process"/>
    <property type="evidence" value="ECO:0007669"/>
    <property type="project" value="UniProtKB-ARBA"/>
</dbReference>
<dbReference type="EMBL" id="DWYS01000066">
    <property type="protein sequence ID" value="HJB07323.1"/>
    <property type="molecule type" value="Genomic_DNA"/>
</dbReference>
<feature type="binding site" evidence="5">
    <location>
        <position position="212"/>
    </location>
    <ligand>
        <name>3-dehydroquinate</name>
        <dbReference type="ChEBI" id="CHEBI:32364"/>
    </ligand>
</feature>
<evidence type="ECO:0000256" key="4">
    <source>
        <dbReference type="ARBA" id="ARBA00023270"/>
    </source>
</evidence>
<dbReference type="FunFam" id="3.20.20.70:FF:000047">
    <property type="entry name" value="3-dehydroquinate dehydratase"/>
    <property type="match status" value="1"/>
</dbReference>
<feature type="active site" description="Schiff-base intermediate with substrate" evidence="5">
    <location>
        <position position="169"/>
    </location>
</feature>
<keyword evidence="2 5" id="KW-0057">Aromatic amino acid biosynthesis</keyword>
<comment type="caution">
    <text evidence="6">The sequence shown here is derived from an EMBL/GenBank/DDBJ whole genome shotgun (WGS) entry which is preliminary data.</text>
</comment>
<feature type="binding site" evidence="5">
    <location>
        <position position="231"/>
    </location>
    <ligand>
        <name>3-dehydroquinate</name>
        <dbReference type="ChEBI" id="CHEBI:32364"/>
    </ligand>
</feature>
<evidence type="ECO:0000313" key="6">
    <source>
        <dbReference type="EMBL" id="HJB07323.1"/>
    </source>
</evidence>
<comment type="pathway">
    <text evidence="5">Metabolic intermediate biosynthesis; chorismate biosynthesis; chorismate from D-erythrose 4-phosphate and phosphoenolpyruvate: step 3/7.</text>
</comment>
<evidence type="ECO:0000256" key="3">
    <source>
        <dbReference type="ARBA" id="ARBA00023239"/>
    </source>
</evidence>
<sequence length="252" mass="27662">MGTVTVRNLTIGQGIPKICIPLVSPTRDGILEEARGILSLPYDLVEWRCDWYEDIFTKGTSQVLTDLREILGDSPILCTFRTKEEGGAREASREQYLDLLHQILSDGLADLIDLELFTLGDALGELIASAKSRGIKTIVSNHDFQHTPPKEEILRRFQMMRDAGADIAKVAAMPENSEDVLNLLYAAQEFSRNPENIPVIAMSMGSLGCVSRICGQAFGSSVTFGCAQKASAPGQFPARELKIIMTLLEEDS</sequence>
<reference evidence="6" key="1">
    <citation type="journal article" date="2021" name="PeerJ">
        <title>Extensive microbial diversity within the chicken gut microbiome revealed by metagenomics and culture.</title>
        <authorList>
            <person name="Gilroy R."/>
            <person name="Ravi A."/>
            <person name="Getino M."/>
            <person name="Pursley I."/>
            <person name="Horton D.L."/>
            <person name="Alikhan N.F."/>
            <person name="Baker D."/>
            <person name="Gharbi K."/>
            <person name="Hall N."/>
            <person name="Watson M."/>
            <person name="Adriaenssens E.M."/>
            <person name="Foster-Nyarko E."/>
            <person name="Jarju S."/>
            <person name="Secka A."/>
            <person name="Antonio M."/>
            <person name="Oren A."/>
            <person name="Chaudhuri R.R."/>
            <person name="La Ragione R."/>
            <person name="Hildebrand F."/>
            <person name="Pallen M.J."/>
        </authorList>
    </citation>
    <scope>NUCLEOTIDE SEQUENCE</scope>
    <source>
        <strain evidence="6">CHK188-4685</strain>
    </source>
</reference>
<reference evidence="6" key="2">
    <citation type="submission" date="2021-04" db="EMBL/GenBank/DDBJ databases">
        <authorList>
            <person name="Gilroy R."/>
        </authorList>
    </citation>
    <scope>NUCLEOTIDE SEQUENCE</scope>
    <source>
        <strain evidence="6">CHK188-4685</strain>
    </source>
</reference>
<evidence type="ECO:0000256" key="2">
    <source>
        <dbReference type="ARBA" id="ARBA00023141"/>
    </source>
</evidence>
<evidence type="ECO:0000256" key="5">
    <source>
        <dbReference type="HAMAP-Rule" id="MF_00214"/>
    </source>
</evidence>
<comment type="function">
    <text evidence="5">Involved in the third step of the chorismate pathway, which leads to the biosynthesis of aromatic amino acids. Catalyzes the cis-dehydration of 3-dehydroquinate (DHQ) and introduces the first double bond of the aromatic ring to yield 3-dehydroshikimate.</text>
</comment>
<organism evidence="6 7">
    <name type="scientific">Candidatus Enterocloster faecavium</name>
    <dbReference type="NCBI Taxonomy" id="2838560"/>
    <lineage>
        <taxon>Bacteria</taxon>
        <taxon>Bacillati</taxon>
        <taxon>Bacillota</taxon>
        <taxon>Clostridia</taxon>
        <taxon>Lachnospirales</taxon>
        <taxon>Lachnospiraceae</taxon>
        <taxon>Enterocloster</taxon>
    </lineage>
</organism>
<keyword evidence="4 5" id="KW-0704">Schiff base</keyword>
<dbReference type="AlphaFoldDB" id="A0A9D2L7D2"/>
<protein>
    <recommendedName>
        <fullName evidence="5">3-dehydroquinate dehydratase</fullName>
        <shortName evidence="5">3-dehydroquinase</shortName>
        <ecNumber evidence="5">4.2.1.10</ecNumber>
    </recommendedName>
    <alternativeName>
        <fullName evidence="5">Type I DHQase</fullName>
    </alternativeName>
    <alternativeName>
        <fullName evidence="5">Type I dehydroquinase</fullName>
        <shortName evidence="5">DHQ1</shortName>
    </alternativeName>
</protein>
<comment type="similarity">
    <text evidence="5">Belongs to the type-I 3-dehydroquinase family.</text>
</comment>
<name>A0A9D2L7D2_9FIRM</name>
<dbReference type="SUPFAM" id="SSF51569">
    <property type="entry name" value="Aldolase"/>
    <property type="match status" value="1"/>
</dbReference>
<proteinExistence type="inferred from homology"/>
<dbReference type="EC" id="4.2.1.10" evidence="5"/>
<feature type="binding site" evidence="5">
    <location>
        <position position="235"/>
    </location>
    <ligand>
        <name>3-dehydroquinate</name>
        <dbReference type="ChEBI" id="CHEBI:32364"/>
    </ligand>
</feature>
<feature type="binding site" evidence="5">
    <location>
        <begin position="46"/>
        <end position="48"/>
    </location>
    <ligand>
        <name>3-dehydroquinate</name>
        <dbReference type="ChEBI" id="CHEBI:32364"/>
    </ligand>
</feature>
<dbReference type="NCBIfam" id="TIGR01093">
    <property type="entry name" value="aroD"/>
    <property type="match status" value="1"/>
</dbReference>
<dbReference type="Gene3D" id="3.20.20.70">
    <property type="entry name" value="Aldolase class I"/>
    <property type="match status" value="1"/>
</dbReference>